<evidence type="ECO:0000313" key="8">
    <source>
        <dbReference type="Proteomes" id="UP000016361"/>
    </source>
</evidence>
<feature type="binding site" evidence="3">
    <location>
        <position position="325"/>
    </location>
    <ligand>
        <name>CTP</name>
        <dbReference type="ChEBI" id="CHEBI:37563"/>
    </ligand>
</feature>
<keyword evidence="3" id="KW-0511">Multifunctional enzyme</keyword>
<dbReference type="UniPathway" id="UPA00241">
    <property type="reaction ID" value="UER00353"/>
</dbReference>
<dbReference type="EC" id="4.1.1.36" evidence="3"/>
<accession>S4NEV8</accession>
<feature type="domain" description="Flavoprotein" evidence="5">
    <location>
        <begin position="5"/>
        <end position="175"/>
    </location>
</feature>
<dbReference type="STRING" id="1423780.FD05_GL001343"/>
<comment type="cofactor">
    <cofactor evidence="3">
        <name>Mg(2+)</name>
        <dbReference type="ChEBI" id="CHEBI:18420"/>
    </cofactor>
</comment>
<dbReference type="GeneID" id="301048574"/>
<keyword evidence="8" id="KW-1185">Reference proteome</keyword>
<feature type="binding site" evidence="3">
    <location>
        <begin position="306"/>
        <end position="309"/>
    </location>
    <ligand>
        <name>CTP</name>
        <dbReference type="ChEBI" id="CHEBI:37563"/>
    </ligand>
</feature>
<feature type="binding site" evidence="3">
    <location>
        <position position="343"/>
    </location>
    <ligand>
        <name>CTP</name>
        <dbReference type="ChEBI" id="CHEBI:37563"/>
    </ligand>
</feature>
<organism evidence="7 8">
    <name type="scientific">Lentilactobacillus otakiensis DSM 19908 = JCM 15040</name>
    <dbReference type="NCBI Taxonomy" id="1423780"/>
    <lineage>
        <taxon>Bacteria</taxon>
        <taxon>Bacillati</taxon>
        <taxon>Bacillota</taxon>
        <taxon>Bacilli</taxon>
        <taxon>Lactobacillales</taxon>
        <taxon>Lactobacillaceae</taxon>
        <taxon>Lentilactobacillus</taxon>
    </lineage>
</organism>
<dbReference type="EC" id="6.3.2.5" evidence="3"/>
<dbReference type="GO" id="GO:0071513">
    <property type="term" value="C:phosphopantothenoylcysteine decarboxylase complex"/>
    <property type="evidence" value="ECO:0007669"/>
    <property type="project" value="TreeGrafter"/>
</dbReference>
<dbReference type="PANTHER" id="PTHR14359">
    <property type="entry name" value="HOMO-OLIGOMERIC FLAVIN CONTAINING CYS DECARBOXYLASE FAMILY"/>
    <property type="match status" value="1"/>
</dbReference>
<dbReference type="Pfam" id="PF02441">
    <property type="entry name" value="Flavoprotein"/>
    <property type="match status" value="1"/>
</dbReference>
<dbReference type="NCBIfam" id="TIGR00521">
    <property type="entry name" value="coaBC_dfp"/>
    <property type="match status" value="1"/>
</dbReference>
<evidence type="ECO:0000256" key="2">
    <source>
        <dbReference type="ARBA" id="ARBA00023239"/>
    </source>
</evidence>
<dbReference type="SUPFAM" id="SSF52507">
    <property type="entry name" value="Homo-oligomeric flavin-containing Cys decarboxylases, HFCD"/>
    <property type="match status" value="1"/>
</dbReference>
<gene>
    <name evidence="3" type="primary">coaBC</name>
    <name evidence="7" type="ORF">LOT_0285</name>
</gene>
<sequence length="401" mass="42829">MFRNKNVAVFVTGSIAVYKSLTLVRELVKSQNTVHVIMSEAAQKFVTPLAFQTVSKNKVLTNDFTSSDPTIIPHVNMADTADLAIVAPASANTIAKMANGIADNMVTSTLLTMTSPVFVVPAMNTHMLTNFATQRNIDELKTAGIHVMEPAEGFLAEGYSGKGRMPEPDEILSWIDVSAAATGPLAGKKVVVTAGGTREPLDPVRYLTNHSSGKMGFAIATAARQAGAEVTLIAANPQITPPEGIQLVKVETAAELLAAVKAQFKNADILVMAAAVADYRPAEVAKKKIKKTADNQTMSLELVRNPDILKEISTIKQANQIVVGFAAETNDLIANAEKKIKSKNLDLIVANDVSQAGIGFNADDNQVTFLFADGRQIKTTIESKSKVASQLIDIISNKLQK</sequence>
<dbReference type="PANTHER" id="PTHR14359:SF6">
    <property type="entry name" value="PHOSPHOPANTOTHENOYLCYSTEINE DECARBOXYLASE"/>
    <property type="match status" value="1"/>
</dbReference>
<dbReference type="RefSeq" id="WP_020280207.1">
    <property type="nucleotide sequence ID" value="NZ_AZED01000014.1"/>
</dbReference>
<dbReference type="PATRIC" id="fig|1423780.4.peg.1352"/>
<comment type="caution">
    <text evidence="3">Lacks conserved residue(s) required for the propagation of feature annotation.</text>
</comment>
<dbReference type="GO" id="GO:0046872">
    <property type="term" value="F:metal ion binding"/>
    <property type="evidence" value="ECO:0007669"/>
    <property type="project" value="UniProtKB-KW"/>
</dbReference>
<dbReference type="AlphaFoldDB" id="S4NEV8"/>
<protein>
    <recommendedName>
        <fullName evidence="3">Coenzyme A biosynthesis bifunctional protein CoaBC</fullName>
    </recommendedName>
    <alternativeName>
        <fullName evidence="3">DNA/pantothenate metabolism flavoprotein</fullName>
    </alternativeName>
    <alternativeName>
        <fullName evidence="3">Phosphopantothenoylcysteine synthetase/decarboxylase</fullName>
        <shortName evidence="3">PPCS-PPCDC</shortName>
    </alternativeName>
    <domain>
        <recommendedName>
            <fullName evidence="3">Phosphopantothenoylcysteine decarboxylase</fullName>
            <shortName evidence="3">PPC decarboxylase</shortName>
            <shortName evidence="3">PPC-DC</shortName>
            <ecNumber evidence="3">4.1.1.36</ecNumber>
        </recommendedName>
        <alternativeName>
            <fullName evidence="3">CoaC</fullName>
        </alternativeName>
    </domain>
    <domain>
        <recommendedName>
            <fullName evidence="3">Phosphopantothenate--cysteine ligase</fullName>
            <ecNumber evidence="3">6.3.2.5</ecNumber>
        </recommendedName>
        <alternativeName>
            <fullName evidence="3">CoaB</fullName>
        </alternativeName>
        <alternativeName>
            <fullName evidence="3">Phosphopantothenoylcysteine synthetase</fullName>
            <shortName evidence="3">PPC synthetase</shortName>
            <shortName evidence="3">PPC-S</shortName>
        </alternativeName>
    </domain>
</protein>
<dbReference type="InterPro" id="IPR005252">
    <property type="entry name" value="CoaBC"/>
</dbReference>
<keyword evidence="3" id="KW-0479">Metal-binding</keyword>
<dbReference type="InterPro" id="IPR036551">
    <property type="entry name" value="Flavin_trans-like"/>
</dbReference>
<dbReference type="GO" id="GO:0015941">
    <property type="term" value="P:pantothenate catabolic process"/>
    <property type="evidence" value="ECO:0007669"/>
    <property type="project" value="InterPro"/>
</dbReference>
<name>S4NEV8_9LACO</name>
<comment type="catalytic activity">
    <reaction evidence="3 4">
        <text>(R)-4'-phosphopantothenate + L-cysteine + CTP = N-[(R)-4-phosphopantothenoyl]-L-cysteine + CMP + diphosphate + H(+)</text>
        <dbReference type="Rhea" id="RHEA:19397"/>
        <dbReference type="ChEBI" id="CHEBI:10986"/>
        <dbReference type="ChEBI" id="CHEBI:15378"/>
        <dbReference type="ChEBI" id="CHEBI:33019"/>
        <dbReference type="ChEBI" id="CHEBI:35235"/>
        <dbReference type="ChEBI" id="CHEBI:37563"/>
        <dbReference type="ChEBI" id="CHEBI:59458"/>
        <dbReference type="ChEBI" id="CHEBI:60377"/>
        <dbReference type="EC" id="6.3.2.5"/>
    </reaction>
</comment>
<dbReference type="InterPro" id="IPR035929">
    <property type="entry name" value="CoaB-like_sf"/>
</dbReference>
<dbReference type="Gene3D" id="3.40.50.1950">
    <property type="entry name" value="Flavin prenyltransferase-like"/>
    <property type="match status" value="1"/>
</dbReference>
<comment type="similarity">
    <text evidence="3 4">In the C-terminal section; belongs to the PPC synthetase family.</text>
</comment>
<dbReference type="InterPro" id="IPR003382">
    <property type="entry name" value="Flavoprotein"/>
</dbReference>
<comment type="pathway">
    <text evidence="3 4">Cofactor biosynthesis; coenzyme A biosynthesis; CoA from (R)-pantothenate: step 3/5.</text>
</comment>
<keyword evidence="3 4" id="KW-0288">FMN</keyword>
<comment type="function">
    <text evidence="4">Catalyzes two steps in the biosynthesis of coenzyme A. In the first step cysteine is conjugated to 4'-phosphopantothenate to form 4-phosphopantothenoylcysteine, in the latter compound is decarboxylated to form 4'-phosphopantotheine.</text>
</comment>
<dbReference type="GO" id="GO:0015937">
    <property type="term" value="P:coenzyme A biosynthetic process"/>
    <property type="evidence" value="ECO:0007669"/>
    <property type="project" value="UniProtKB-UniRule"/>
</dbReference>
<dbReference type="GO" id="GO:0004633">
    <property type="term" value="F:phosphopantothenoylcysteine decarboxylase activity"/>
    <property type="evidence" value="ECO:0007669"/>
    <property type="project" value="UniProtKB-UniRule"/>
</dbReference>
<comment type="similarity">
    <text evidence="3 4">In the N-terminal section; belongs to the HFCD (homo-oligomeric flavin containing Cys decarboxylase) superfamily.</text>
</comment>
<feature type="binding site" evidence="3">
    <location>
        <position position="339"/>
    </location>
    <ligand>
        <name>CTP</name>
        <dbReference type="ChEBI" id="CHEBI:37563"/>
    </ligand>
</feature>
<dbReference type="Pfam" id="PF04127">
    <property type="entry name" value="DFP"/>
    <property type="match status" value="1"/>
</dbReference>
<evidence type="ECO:0000256" key="4">
    <source>
        <dbReference type="RuleBase" id="RU364078"/>
    </source>
</evidence>
<dbReference type="EMBL" id="BASH01000001">
    <property type="protein sequence ID" value="GAD15747.1"/>
    <property type="molecule type" value="Genomic_DNA"/>
</dbReference>
<comment type="pathway">
    <text evidence="3 4">Cofactor biosynthesis; coenzyme A biosynthesis; CoA from (R)-pantothenate: step 2/5.</text>
</comment>
<evidence type="ECO:0000256" key="1">
    <source>
        <dbReference type="ARBA" id="ARBA00022793"/>
    </source>
</evidence>
<dbReference type="GO" id="GO:0010181">
    <property type="term" value="F:FMN binding"/>
    <property type="evidence" value="ECO:0007669"/>
    <property type="project" value="UniProtKB-UniRule"/>
</dbReference>
<feature type="region of interest" description="Phosphopantothenoylcysteine decarboxylase" evidence="3">
    <location>
        <begin position="1"/>
        <end position="189"/>
    </location>
</feature>
<dbReference type="HAMAP" id="MF_02225">
    <property type="entry name" value="CoaBC"/>
    <property type="match status" value="1"/>
</dbReference>
<feature type="binding site" evidence="3">
    <location>
        <position position="278"/>
    </location>
    <ligand>
        <name>CTP</name>
        <dbReference type="ChEBI" id="CHEBI:37563"/>
    </ligand>
</feature>
<dbReference type="SUPFAM" id="SSF102645">
    <property type="entry name" value="CoaB-like"/>
    <property type="match status" value="1"/>
</dbReference>
<reference evidence="8" key="1">
    <citation type="journal article" date="2013" name="Genome Announc.">
        <title>Draft Genome Sequence of D-Branched-Chain Amino Acid Producer Lactobacillus otakiensis JCM 15040T, Isolated from a Traditional Japanese Pickle.</title>
        <authorList>
            <person name="Doi K."/>
            <person name="Mori K."/>
            <person name="Mutaguchi Y."/>
            <person name="Tashiro K."/>
            <person name="Fujino Y."/>
            <person name="Ohmori T."/>
            <person name="Kuhara S."/>
            <person name="Ohshima T."/>
        </authorList>
    </citation>
    <scope>NUCLEOTIDE SEQUENCE [LARGE SCALE GENOMIC DNA]</scope>
    <source>
        <strain evidence="8">JCM 15040</strain>
    </source>
</reference>
<comment type="function">
    <text evidence="3">Catalyzes two sequential steps in the biosynthesis of coenzyme A. In the first step cysteine is conjugated to 4'-phosphopantothenate to form 4-phosphopantothenoylcysteine. In the second step the latter compound is decarboxylated to form 4'-phosphopantotheine.</text>
</comment>
<dbReference type="Proteomes" id="UP000016361">
    <property type="component" value="Unassembled WGS sequence"/>
</dbReference>
<keyword evidence="3 4" id="KW-0285">Flavoprotein</keyword>
<evidence type="ECO:0000256" key="3">
    <source>
        <dbReference type="HAMAP-Rule" id="MF_02225"/>
    </source>
</evidence>
<comment type="caution">
    <text evidence="7">The sequence shown here is derived from an EMBL/GenBank/DDBJ whole genome shotgun (WGS) entry which is preliminary data.</text>
</comment>
<keyword evidence="2 3" id="KW-0456">Lyase</keyword>
<keyword evidence="3 4" id="KW-0436">Ligase</keyword>
<comment type="catalytic activity">
    <reaction evidence="3 4">
        <text>N-[(R)-4-phosphopantothenoyl]-L-cysteine + H(+) = (R)-4'-phosphopantetheine + CO2</text>
        <dbReference type="Rhea" id="RHEA:16793"/>
        <dbReference type="ChEBI" id="CHEBI:15378"/>
        <dbReference type="ChEBI" id="CHEBI:16526"/>
        <dbReference type="ChEBI" id="CHEBI:59458"/>
        <dbReference type="ChEBI" id="CHEBI:61723"/>
        <dbReference type="EC" id="4.1.1.36"/>
    </reaction>
</comment>
<evidence type="ECO:0000259" key="5">
    <source>
        <dbReference type="Pfam" id="PF02441"/>
    </source>
</evidence>
<evidence type="ECO:0000259" key="6">
    <source>
        <dbReference type="Pfam" id="PF04127"/>
    </source>
</evidence>
<comment type="cofactor">
    <cofactor evidence="3">
        <name>FMN</name>
        <dbReference type="ChEBI" id="CHEBI:58210"/>
    </cofactor>
    <text evidence="3">Binds 1 FMN per subunit.</text>
</comment>
<keyword evidence="3" id="KW-0460">Magnesium</keyword>
<dbReference type="Gene3D" id="3.40.50.10300">
    <property type="entry name" value="CoaB-like"/>
    <property type="match status" value="1"/>
</dbReference>
<dbReference type="GO" id="GO:0004632">
    <property type="term" value="F:phosphopantothenate--cysteine ligase activity"/>
    <property type="evidence" value="ECO:0007669"/>
    <property type="project" value="UniProtKB-UniRule"/>
</dbReference>
<feature type="region of interest" description="Phosphopantothenate--cysteine ligase" evidence="3">
    <location>
        <begin position="190"/>
        <end position="401"/>
    </location>
</feature>
<feature type="binding site" evidence="3">
    <location>
        <position position="288"/>
    </location>
    <ligand>
        <name>CTP</name>
        <dbReference type="ChEBI" id="CHEBI:37563"/>
    </ligand>
</feature>
<dbReference type="InterPro" id="IPR007085">
    <property type="entry name" value="DNA/pantothenate-metab_flavo_C"/>
</dbReference>
<dbReference type="eggNOG" id="COG0452">
    <property type="taxonomic scope" value="Bacteria"/>
</dbReference>
<proteinExistence type="inferred from homology"/>
<feature type="domain" description="DNA/pantothenate metabolism flavoprotein C-terminal" evidence="6">
    <location>
        <begin position="185"/>
        <end position="397"/>
    </location>
</feature>
<evidence type="ECO:0000313" key="7">
    <source>
        <dbReference type="EMBL" id="GAD15747.1"/>
    </source>
</evidence>
<keyword evidence="1 3" id="KW-0210">Decarboxylase</keyword>
<dbReference type="OrthoDB" id="9802554at2"/>